<dbReference type="Proteomes" id="UP001438707">
    <property type="component" value="Unassembled WGS sequence"/>
</dbReference>
<accession>A0AAW1QAP7</accession>
<dbReference type="GO" id="GO:0016020">
    <property type="term" value="C:membrane"/>
    <property type="evidence" value="ECO:0007669"/>
    <property type="project" value="UniProtKB-SubCell"/>
</dbReference>
<feature type="region of interest" description="Disordered" evidence="3">
    <location>
        <begin position="177"/>
        <end position="215"/>
    </location>
</feature>
<proteinExistence type="predicted"/>
<organism evidence="5 6">
    <name type="scientific">Apatococcus lobatus</name>
    <dbReference type="NCBI Taxonomy" id="904363"/>
    <lineage>
        <taxon>Eukaryota</taxon>
        <taxon>Viridiplantae</taxon>
        <taxon>Chlorophyta</taxon>
        <taxon>core chlorophytes</taxon>
        <taxon>Trebouxiophyceae</taxon>
        <taxon>Chlorellales</taxon>
        <taxon>Chlorellaceae</taxon>
        <taxon>Apatococcus</taxon>
    </lineage>
</organism>
<dbReference type="EMBL" id="JALJOS010000069">
    <property type="protein sequence ID" value="KAK9817459.1"/>
    <property type="molecule type" value="Genomic_DNA"/>
</dbReference>
<comment type="subcellular location">
    <subcellularLocation>
        <location evidence="1">Membrane</location>
    </subcellularLocation>
</comment>
<comment type="caution">
    <text evidence="5">The sequence shown here is derived from an EMBL/GenBank/DDBJ whole genome shotgun (WGS) entry which is preliminary data.</text>
</comment>
<evidence type="ECO:0000256" key="1">
    <source>
        <dbReference type="ARBA" id="ARBA00004370"/>
    </source>
</evidence>
<keyword evidence="2" id="KW-0472">Membrane</keyword>
<keyword evidence="6" id="KW-1185">Reference proteome</keyword>
<dbReference type="AlphaFoldDB" id="A0AAW1QAP7"/>
<feature type="region of interest" description="Disordered" evidence="3">
    <location>
        <begin position="263"/>
        <end position="282"/>
    </location>
</feature>
<dbReference type="Pfam" id="PF16016">
    <property type="entry name" value="VASt"/>
    <property type="match status" value="1"/>
</dbReference>
<dbReference type="InterPro" id="IPR031968">
    <property type="entry name" value="VASt"/>
</dbReference>
<evidence type="ECO:0000256" key="3">
    <source>
        <dbReference type="SAM" id="MobiDB-lite"/>
    </source>
</evidence>
<evidence type="ECO:0000256" key="2">
    <source>
        <dbReference type="ARBA" id="ARBA00023136"/>
    </source>
</evidence>
<reference evidence="5 6" key="1">
    <citation type="journal article" date="2024" name="Nat. Commun.">
        <title>Phylogenomics reveals the evolutionary origins of lichenization in chlorophyte algae.</title>
        <authorList>
            <person name="Puginier C."/>
            <person name="Libourel C."/>
            <person name="Otte J."/>
            <person name="Skaloud P."/>
            <person name="Haon M."/>
            <person name="Grisel S."/>
            <person name="Petersen M."/>
            <person name="Berrin J.G."/>
            <person name="Delaux P.M."/>
            <person name="Dal Grande F."/>
            <person name="Keller J."/>
        </authorList>
    </citation>
    <scope>NUCLEOTIDE SEQUENCE [LARGE SCALE GENOMIC DNA]</scope>
    <source>
        <strain evidence="5 6">SAG 2145</strain>
    </source>
</reference>
<sequence length="342" mass="37198">MVRELHMAFDLPCSVQDFHTAIYVDSRVLQKYHRETTGDQDATVSDWRDSGEGSKQQRTVKYQVPLAVPVAIKRIIGQDQVAMEEEQFKSFDEKGGFSVTSSPVALMTGGSKFKTEMRVVISPAEEGCKVTATIVCTAAGPWGMQGTIESVMVAEAEKGSNRFLDFCKQECANLIQPPIPSPAPSITPSQVEASERERYFDAQGSLDRSSSTASELPSIAQLEEDALGSGQATLTYLRQLHTKLCEVQQSQQRLESRLASLVTEMQASSKQPPQQPPGASPQGAISVTWQGYLPACLLLCSSAAVGAYVLDLLRFIHTGLEAKQHQSLLPAPAKNATAHLLR</sequence>
<name>A0AAW1QAP7_9CHLO</name>
<feature type="domain" description="VASt" evidence="4">
    <location>
        <begin position="1"/>
        <end position="161"/>
    </location>
</feature>
<evidence type="ECO:0000313" key="5">
    <source>
        <dbReference type="EMBL" id="KAK9817459.1"/>
    </source>
</evidence>
<evidence type="ECO:0000313" key="6">
    <source>
        <dbReference type="Proteomes" id="UP001438707"/>
    </source>
</evidence>
<protein>
    <recommendedName>
        <fullName evidence="4">VASt domain-containing protein</fullName>
    </recommendedName>
</protein>
<dbReference type="PROSITE" id="PS51778">
    <property type="entry name" value="VAST"/>
    <property type="match status" value="1"/>
</dbReference>
<feature type="compositionally biased region" description="Polar residues" evidence="3">
    <location>
        <begin position="206"/>
        <end position="215"/>
    </location>
</feature>
<evidence type="ECO:0000259" key="4">
    <source>
        <dbReference type="PROSITE" id="PS51778"/>
    </source>
</evidence>
<gene>
    <name evidence="5" type="ORF">WJX74_002891</name>
</gene>